<evidence type="ECO:0000256" key="1">
    <source>
        <dbReference type="SAM" id="MobiDB-lite"/>
    </source>
</evidence>
<reference evidence="2 3" key="1">
    <citation type="submission" date="2020-02" db="EMBL/GenBank/DDBJ databases">
        <title>Draft genome sequence of Haematococcus lacustris strain NIES-144.</title>
        <authorList>
            <person name="Morimoto D."/>
            <person name="Nakagawa S."/>
            <person name="Yoshida T."/>
            <person name="Sawayama S."/>
        </authorList>
    </citation>
    <scope>NUCLEOTIDE SEQUENCE [LARGE SCALE GENOMIC DNA]</scope>
    <source>
        <strain evidence="2 3">NIES-144</strain>
    </source>
</reference>
<feature type="region of interest" description="Disordered" evidence="1">
    <location>
        <begin position="1"/>
        <end position="27"/>
    </location>
</feature>
<keyword evidence="3" id="KW-1185">Reference proteome</keyword>
<proteinExistence type="predicted"/>
<feature type="non-terminal residue" evidence="2">
    <location>
        <position position="36"/>
    </location>
</feature>
<dbReference type="EMBL" id="BLLF01004152">
    <property type="protein sequence ID" value="GFH29039.1"/>
    <property type="molecule type" value="Genomic_DNA"/>
</dbReference>
<accession>A0A6A0A8K5</accession>
<dbReference type="AlphaFoldDB" id="A0A6A0A8K5"/>
<gene>
    <name evidence="2" type="ORF">HaLaN_27630</name>
</gene>
<feature type="non-terminal residue" evidence="2">
    <location>
        <position position="1"/>
    </location>
</feature>
<organism evidence="2 3">
    <name type="scientific">Haematococcus lacustris</name>
    <name type="common">Green alga</name>
    <name type="synonym">Haematococcus pluvialis</name>
    <dbReference type="NCBI Taxonomy" id="44745"/>
    <lineage>
        <taxon>Eukaryota</taxon>
        <taxon>Viridiplantae</taxon>
        <taxon>Chlorophyta</taxon>
        <taxon>core chlorophytes</taxon>
        <taxon>Chlorophyceae</taxon>
        <taxon>CS clade</taxon>
        <taxon>Chlamydomonadales</taxon>
        <taxon>Haematococcaceae</taxon>
        <taxon>Haematococcus</taxon>
    </lineage>
</organism>
<name>A0A6A0A8K5_HAELA</name>
<evidence type="ECO:0000313" key="2">
    <source>
        <dbReference type="EMBL" id="GFH29039.1"/>
    </source>
</evidence>
<comment type="caution">
    <text evidence="2">The sequence shown here is derived from an EMBL/GenBank/DDBJ whole genome shotgun (WGS) entry which is preliminary data.</text>
</comment>
<protein>
    <submittedName>
        <fullName evidence="2">Uncharacterized protein</fullName>
    </submittedName>
</protein>
<dbReference type="Proteomes" id="UP000485058">
    <property type="component" value="Unassembled WGS sequence"/>
</dbReference>
<evidence type="ECO:0000313" key="3">
    <source>
        <dbReference type="Proteomes" id="UP000485058"/>
    </source>
</evidence>
<sequence>MWGGGAHSGRRHHGGCGGRPGGAADTHGLHHAARCC</sequence>